<dbReference type="SUPFAM" id="SSF52029">
    <property type="entry name" value="GroEL apical domain-like"/>
    <property type="match status" value="1"/>
</dbReference>
<dbReference type="EMBL" id="FTOD01000003">
    <property type="protein sequence ID" value="SIS66709.1"/>
    <property type="molecule type" value="Genomic_DNA"/>
</dbReference>
<reference evidence="7" key="1">
    <citation type="submission" date="2017-01" db="EMBL/GenBank/DDBJ databases">
        <authorList>
            <person name="Varghese N."/>
            <person name="Submissions S."/>
        </authorList>
    </citation>
    <scope>NUCLEOTIDE SEQUENCE [LARGE SCALE GENOMIC DNA]</scope>
    <source>
        <strain evidence="7">DSM 45196</strain>
    </source>
</reference>
<keyword evidence="7" id="KW-1185">Reference proteome</keyword>
<keyword evidence="5" id="KW-0143">Chaperone</keyword>
<dbReference type="PANTHER" id="PTHR11353">
    <property type="entry name" value="CHAPERONIN"/>
    <property type="match status" value="1"/>
</dbReference>
<evidence type="ECO:0000256" key="1">
    <source>
        <dbReference type="ARBA" id="ARBA00006607"/>
    </source>
</evidence>
<dbReference type="Gene3D" id="3.50.7.10">
    <property type="entry name" value="GroEL"/>
    <property type="match status" value="1"/>
</dbReference>
<dbReference type="Gene3D" id="3.30.260.10">
    <property type="entry name" value="TCP-1-like chaperonin intermediate domain"/>
    <property type="match status" value="1"/>
</dbReference>
<dbReference type="AlphaFoldDB" id="A0A1N7KYK8"/>
<dbReference type="SUPFAM" id="SSF48592">
    <property type="entry name" value="GroEL equatorial domain-like"/>
    <property type="match status" value="1"/>
</dbReference>
<name>A0A1N7KYK8_9BACL</name>
<sequence length="518" mass="55737">MESQDEPILTPEERKPFSGALTVNAEAVRRVAEAVRGTLGPKGLDTMLVGDDGGVIVTNDGVTILNRMDIRHPAARMVAGIARAQQEEVGDGTTTATLLTAALVEEGAKQVARGVPVSKVIAGIRRGIRYALEKMQAMAQPIWDLEDDWLQRIVYTAGREQEDLTELVIEAAVLMGREKLLEKDFRLADAVMAHPRAEHGVFNGLLVPRGRINLRTADTGTPVRVLLVAEDFRPEPVDEEALGTEAGFAKQESLKQEFERIILKLVDLDVDLVLVEGEVDSGAEEVLTDAGIVVAQQVGLDQLVRVADYTGARILKRTGLKRSPEELEPLIGSCTEVEDEGRLGWLRISGGAGKPFASILVGATTEEVVEERERIAKDAAAAAQAAIRGGFLPGGGAAELALAREVEKYGDTVQGMEAFGVAAVAEALHRPMSQVVANAGFNPLEKVEEVKALQWKRQTVSLGIDCDRGAVCDMVDMGVVDPLPVKYHALQAAGEVSTAILRIHTVVKMRSTDAESMR</sequence>
<evidence type="ECO:0000256" key="5">
    <source>
        <dbReference type="ARBA" id="ARBA00023186"/>
    </source>
</evidence>
<proteinExistence type="inferred from homology"/>
<dbReference type="RefSeq" id="WP_009709438.1">
    <property type="nucleotide sequence ID" value="NZ_CP048103.1"/>
</dbReference>
<keyword evidence="4" id="KW-0067">ATP-binding</keyword>
<keyword evidence="3" id="KW-0547">Nucleotide-binding</keyword>
<dbReference type="InterPro" id="IPR002194">
    <property type="entry name" value="Chaperonin_TCP-1_CS"/>
</dbReference>
<dbReference type="GO" id="GO:0140662">
    <property type="term" value="F:ATP-dependent protein folding chaperone"/>
    <property type="evidence" value="ECO:0007669"/>
    <property type="project" value="InterPro"/>
</dbReference>
<evidence type="ECO:0000256" key="3">
    <source>
        <dbReference type="ARBA" id="ARBA00022741"/>
    </source>
</evidence>
<organism evidence="6 7">
    <name type="scientific">Kroppenstedtia eburnea</name>
    <dbReference type="NCBI Taxonomy" id="714067"/>
    <lineage>
        <taxon>Bacteria</taxon>
        <taxon>Bacillati</taxon>
        <taxon>Bacillota</taxon>
        <taxon>Bacilli</taxon>
        <taxon>Bacillales</taxon>
        <taxon>Thermoactinomycetaceae</taxon>
        <taxon>Kroppenstedtia</taxon>
    </lineage>
</organism>
<comment type="similarity">
    <text evidence="1">Belongs to the chaperonin (HSP60) family.</text>
</comment>
<dbReference type="PRINTS" id="PR00304">
    <property type="entry name" value="TCOMPLEXTCP1"/>
</dbReference>
<dbReference type="GO" id="GO:0005524">
    <property type="term" value="F:ATP binding"/>
    <property type="evidence" value="ECO:0007669"/>
    <property type="project" value="UniProtKB-KW"/>
</dbReference>
<dbReference type="Pfam" id="PF00118">
    <property type="entry name" value="Cpn60_TCP1"/>
    <property type="match status" value="1"/>
</dbReference>
<dbReference type="Proteomes" id="UP000186795">
    <property type="component" value="Unassembled WGS sequence"/>
</dbReference>
<dbReference type="InterPro" id="IPR017998">
    <property type="entry name" value="Chaperone_TCP-1"/>
</dbReference>
<evidence type="ECO:0000256" key="2">
    <source>
        <dbReference type="ARBA" id="ARBA00008020"/>
    </source>
</evidence>
<dbReference type="GO" id="GO:0016887">
    <property type="term" value="F:ATP hydrolysis activity"/>
    <property type="evidence" value="ECO:0007669"/>
    <property type="project" value="InterPro"/>
</dbReference>
<dbReference type="Gene3D" id="1.10.560.10">
    <property type="entry name" value="GroEL-like equatorial domain"/>
    <property type="match status" value="1"/>
</dbReference>
<evidence type="ECO:0000313" key="6">
    <source>
        <dbReference type="EMBL" id="SIS66709.1"/>
    </source>
</evidence>
<gene>
    <name evidence="6" type="ORF">SAMN05421790_103349</name>
</gene>
<dbReference type="OrthoDB" id="2379282at2"/>
<dbReference type="InterPro" id="IPR002423">
    <property type="entry name" value="Cpn60/GroEL/TCP-1"/>
</dbReference>
<dbReference type="GO" id="GO:0051082">
    <property type="term" value="F:unfolded protein binding"/>
    <property type="evidence" value="ECO:0007669"/>
    <property type="project" value="InterPro"/>
</dbReference>
<protein>
    <submittedName>
        <fullName evidence="6">Chaperonin GroEL (HSP60 family)</fullName>
    </submittedName>
</protein>
<dbReference type="PROSITE" id="PS00751">
    <property type="entry name" value="TCP1_2"/>
    <property type="match status" value="1"/>
</dbReference>
<accession>A0A1N7KYK8</accession>
<dbReference type="InterPro" id="IPR027409">
    <property type="entry name" value="GroEL-like_apical_dom_sf"/>
</dbReference>
<evidence type="ECO:0000313" key="7">
    <source>
        <dbReference type="Proteomes" id="UP000186795"/>
    </source>
</evidence>
<evidence type="ECO:0000256" key="4">
    <source>
        <dbReference type="ARBA" id="ARBA00022840"/>
    </source>
</evidence>
<dbReference type="InterPro" id="IPR027413">
    <property type="entry name" value="GROEL-like_equatorial_sf"/>
</dbReference>
<dbReference type="InterPro" id="IPR027410">
    <property type="entry name" value="TCP-1-like_intermed_sf"/>
</dbReference>
<comment type="similarity">
    <text evidence="2">Belongs to the TCP-1 chaperonin family.</text>
</comment>